<name>A0AAX3EDC7_PAEUR</name>
<evidence type="ECO:0000256" key="1">
    <source>
        <dbReference type="SAM" id="MobiDB-lite"/>
    </source>
</evidence>
<accession>A0AAX3EDC7</accession>
<feature type="compositionally biased region" description="Basic and acidic residues" evidence="1">
    <location>
        <begin position="1"/>
        <end position="13"/>
    </location>
</feature>
<dbReference type="AlphaFoldDB" id="A0AAX3EDC7"/>
<keyword evidence="3" id="KW-1185">Reference proteome</keyword>
<proteinExistence type="predicted"/>
<gene>
    <name evidence="2" type="ORF">NL394_13510</name>
</gene>
<evidence type="ECO:0000313" key="3">
    <source>
        <dbReference type="Proteomes" id="UP001163293"/>
    </source>
</evidence>
<dbReference type="RefSeq" id="WP_139126769.1">
    <property type="nucleotide sequence ID" value="NZ_CP043010.1"/>
</dbReference>
<dbReference type="EMBL" id="CP101185">
    <property type="protein sequence ID" value="UYV96095.1"/>
    <property type="molecule type" value="Genomic_DNA"/>
</dbReference>
<evidence type="ECO:0000313" key="2">
    <source>
        <dbReference type="EMBL" id="UYV96095.1"/>
    </source>
</evidence>
<sequence>MAPHNETGRDDHIPGSATLRPGHRIREIRQTLHDRQHPVRARYQVIPTHRPPACGAPPFAAPASDEYQVHLYMRSRSGDVKVRVAAAREAIATSPHVWEDLAADGVREWVEPSIEDDALLAAALVSLGALNVEERPYFGKFVAERTYEMLMDAEEAYWHRFFRRR</sequence>
<feature type="region of interest" description="Disordered" evidence="1">
    <location>
        <begin position="1"/>
        <end position="22"/>
    </location>
</feature>
<reference evidence="2" key="1">
    <citation type="submission" date="2022-07" db="EMBL/GenBank/DDBJ databases">
        <authorList>
            <person name="Wu T."/>
        </authorList>
    </citation>
    <scope>NUCLEOTIDE SEQUENCE</scope>
    <source>
        <strain evidence="2">SD-1</strain>
    </source>
</reference>
<organism evidence="2 3">
    <name type="scientific">Paenarthrobacter ureafaciens</name>
    <dbReference type="NCBI Taxonomy" id="37931"/>
    <lineage>
        <taxon>Bacteria</taxon>
        <taxon>Bacillati</taxon>
        <taxon>Actinomycetota</taxon>
        <taxon>Actinomycetes</taxon>
        <taxon>Micrococcales</taxon>
        <taxon>Micrococcaceae</taxon>
        <taxon>Paenarthrobacter</taxon>
    </lineage>
</organism>
<protein>
    <submittedName>
        <fullName evidence="2">Uncharacterized protein</fullName>
    </submittedName>
</protein>
<dbReference type="Proteomes" id="UP001163293">
    <property type="component" value="Chromosome"/>
</dbReference>